<reference evidence="1 2" key="1">
    <citation type="submission" date="2024-05" db="EMBL/GenBank/DDBJ databases">
        <authorList>
            <person name="Wallberg A."/>
        </authorList>
    </citation>
    <scope>NUCLEOTIDE SEQUENCE [LARGE SCALE GENOMIC DNA]</scope>
</reference>
<evidence type="ECO:0000313" key="1">
    <source>
        <dbReference type="EMBL" id="CAL4166790.1"/>
    </source>
</evidence>
<feature type="non-terminal residue" evidence="1">
    <location>
        <position position="151"/>
    </location>
</feature>
<gene>
    <name evidence="1" type="ORF">MNOR_LOCUS33515</name>
</gene>
<proteinExistence type="predicted"/>
<protein>
    <submittedName>
        <fullName evidence="1">Uncharacterized protein</fullName>
    </submittedName>
</protein>
<keyword evidence="2" id="KW-1185">Reference proteome</keyword>
<dbReference type="Proteomes" id="UP001497623">
    <property type="component" value="Unassembled WGS sequence"/>
</dbReference>
<sequence length="151" mass="16685">NIYLGGYTSMSKGSFKLDDSVSQEARFAVYYYEVSHVGNTIQLTSPSGKIMSDITMQGEDGDASIIFVNIPSAERGVWQYKVENRADSHQSIQIQVTASKSKTREMNLKIWTSSSTAFINASDLVHPNIVYAELKDSSLPVLNARVVAKLE</sequence>
<dbReference type="EMBL" id="CAXKWB010048545">
    <property type="protein sequence ID" value="CAL4166790.1"/>
    <property type="molecule type" value="Genomic_DNA"/>
</dbReference>
<organism evidence="1 2">
    <name type="scientific">Meganyctiphanes norvegica</name>
    <name type="common">Northern krill</name>
    <name type="synonym">Thysanopoda norvegica</name>
    <dbReference type="NCBI Taxonomy" id="48144"/>
    <lineage>
        <taxon>Eukaryota</taxon>
        <taxon>Metazoa</taxon>
        <taxon>Ecdysozoa</taxon>
        <taxon>Arthropoda</taxon>
        <taxon>Crustacea</taxon>
        <taxon>Multicrustacea</taxon>
        <taxon>Malacostraca</taxon>
        <taxon>Eumalacostraca</taxon>
        <taxon>Eucarida</taxon>
        <taxon>Euphausiacea</taxon>
        <taxon>Euphausiidae</taxon>
        <taxon>Meganyctiphanes</taxon>
    </lineage>
</organism>
<accession>A0AAV2S5R1</accession>
<dbReference type="AlphaFoldDB" id="A0AAV2S5R1"/>
<evidence type="ECO:0000313" key="2">
    <source>
        <dbReference type="Proteomes" id="UP001497623"/>
    </source>
</evidence>
<comment type="caution">
    <text evidence="1">The sequence shown here is derived from an EMBL/GenBank/DDBJ whole genome shotgun (WGS) entry which is preliminary data.</text>
</comment>
<feature type="non-terminal residue" evidence="1">
    <location>
        <position position="1"/>
    </location>
</feature>
<name>A0AAV2S5R1_MEGNR</name>